<gene>
    <name evidence="1" type="ORF">FHS81_000742</name>
</gene>
<sequence>MPPAKAQGAAVAKAHTIPDRRRRMATTQLDEIFSWLSVVKVEAWLKRVRENERHCSLTVLSRIKNKRARLPIKAAAPVK</sequence>
<accession>A0A7W5Z242</accession>
<dbReference type="EMBL" id="JACICC010000001">
    <property type="protein sequence ID" value="MBB3808688.1"/>
    <property type="molecule type" value="Genomic_DNA"/>
</dbReference>
<evidence type="ECO:0000313" key="1">
    <source>
        <dbReference type="EMBL" id="MBB3808688.1"/>
    </source>
</evidence>
<name>A0A7W5Z242_9HYPH</name>
<reference evidence="1 2" key="1">
    <citation type="submission" date="2020-08" db="EMBL/GenBank/DDBJ databases">
        <title>Genomic Encyclopedia of Type Strains, Phase IV (KMG-IV): sequencing the most valuable type-strain genomes for metagenomic binning, comparative biology and taxonomic classification.</title>
        <authorList>
            <person name="Goeker M."/>
        </authorList>
    </citation>
    <scope>NUCLEOTIDE SEQUENCE [LARGE SCALE GENOMIC DNA]</scope>
    <source>
        <strain evidence="1 2">DSM 28760</strain>
    </source>
</reference>
<organism evidence="1 2">
    <name type="scientific">Pseudochelatococcus contaminans</name>
    <dbReference type="NCBI Taxonomy" id="1538103"/>
    <lineage>
        <taxon>Bacteria</taxon>
        <taxon>Pseudomonadati</taxon>
        <taxon>Pseudomonadota</taxon>
        <taxon>Alphaproteobacteria</taxon>
        <taxon>Hyphomicrobiales</taxon>
        <taxon>Chelatococcaceae</taxon>
        <taxon>Pseudochelatococcus</taxon>
    </lineage>
</organism>
<protein>
    <submittedName>
        <fullName evidence="1">Uncharacterized protein</fullName>
    </submittedName>
</protein>
<dbReference type="Proteomes" id="UP000537592">
    <property type="component" value="Unassembled WGS sequence"/>
</dbReference>
<proteinExistence type="predicted"/>
<evidence type="ECO:0000313" key="2">
    <source>
        <dbReference type="Proteomes" id="UP000537592"/>
    </source>
</evidence>
<comment type="caution">
    <text evidence="1">The sequence shown here is derived from an EMBL/GenBank/DDBJ whole genome shotgun (WGS) entry which is preliminary data.</text>
</comment>
<dbReference type="AlphaFoldDB" id="A0A7W5Z242"/>
<keyword evidence="2" id="KW-1185">Reference proteome</keyword>